<dbReference type="Proteomes" id="UP000092578">
    <property type="component" value="Unassembled WGS sequence"/>
</dbReference>
<dbReference type="EMBL" id="MAYT01000006">
    <property type="protein sequence ID" value="OCA91751.1"/>
    <property type="molecule type" value="Genomic_DNA"/>
</dbReference>
<proteinExistence type="predicted"/>
<feature type="transmembrane region" description="Helical" evidence="1">
    <location>
        <begin position="38"/>
        <end position="61"/>
    </location>
</feature>
<keyword evidence="1" id="KW-1133">Transmembrane helix</keyword>
<sequence length="79" mass="8651">MDYKEKMLNATKYIGGTILAFGIITFLIGFFATDSSVLTPMGIGAVVGAVFVFLIGIFFVAAEEMLEKAYRGVEPYRTK</sequence>
<evidence type="ECO:0000313" key="2">
    <source>
        <dbReference type="EMBL" id="OCA91751.1"/>
    </source>
</evidence>
<organism evidence="2 3">
    <name type="scientific">Pseudobacillus wudalianchiensis</name>
    <dbReference type="NCBI Taxonomy" id="1743143"/>
    <lineage>
        <taxon>Bacteria</taxon>
        <taxon>Bacillati</taxon>
        <taxon>Bacillota</taxon>
        <taxon>Bacilli</taxon>
        <taxon>Bacillales</taxon>
        <taxon>Bacillaceae</taxon>
        <taxon>Pseudobacillus</taxon>
    </lineage>
</organism>
<evidence type="ECO:0000256" key="1">
    <source>
        <dbReference type="SAM" id="Phobius"/>
    </source>
</evidence>
<protein>
    <submittedName>
        <fullName evidence="2">Uncharacterized protein</fullName>
    </submittedName>
</protein>
<name>A0A1B9B6K5_9BACI</name>
<keyword evidence="1" id="KW-0472">Membrane</keyword>
<keyword evidence="3" id="KW-1185">Reference proteome</keyword>
<accession>A0A1B9B6K5</accession>
<reference evidence="3" key="1">
    <citation type="submission" date="2016-05" db="EMBL/GenBank/DDBJ databases">
        <authorList>
            <person name="Liu B."/>
            <person name="Wang J."/>
            <person name="Zhu Y."/>
            <person name="Liu G."/>
            <person name="Chen Q."/>
            <person name="Chen Z."/>
            <person name="Lan J."/>
            <person name="Che J."/>
            <person name="Ge C."/>
            <person name="Shi H."/>
            <person name="Pan Z."/>
            <person name="Liu X."/>
        </authorList>
    </citation>
    <scope>NUCLEOTIDE SEQUENCE [LARGE SCALE GENOMIC DNA]</scope>
    <source>
        <strain evidence="3">FJAT-27215</strain>
    </source>
</reference>
<keyword evidence="1" id="KW-0812">Transmembrane</keyword>
<dbReference type="AlphaFoldDB" id="A0A1B9B6K5"/>
<feature type="transmembrane region" description="Helical" evidence="1">
    <location>
        <begin position="12"/>
        <end position="32"/>
    </location>
</feature>
<gene>
    <name evidence="2" type="ORF">A8F95_20275</name>
</gene>
<evidence type="ECO:0000313" key="3">
    <source>
        <dbReference type="Proteomes" id="UP000092578"/>
    </source>
</evidence>
<comment type="caution">
    <text evidence="2">The sequence shown here is derived from an EMBL/GenBank/DDBJ whole genome shotgun (WGS) entry which is preliminary data.</text>
</comment>